<evidence type="ECO:0000256" key="1">
    <source>
        <dbReference type="SAM" id="MobiDB-lite"/>
    </source>
</evidence>
<dbReference type="GO" id="GO:0042981">
    <property type="term" value="P:regulation of apoptotic process"/>
    <property type="evidence" value="ECO:0007669"/>
    <property type="project" value="InterPro"/>
</dbReference>
<organism evidence="2 3">
    <name type="scientific">Bos mutus</name>
    <name type="common">wild yak</name>
    <dbReference type="NCBI Taxonomy" id="72004"/>
    <lineage>
        <taxon>Eukaryota</taxon>
        <taxon>Metazoa</taxon>
        <taxon>Chordata</taxon>
        <taxon>Craniata</taxon>
        <taxon>Vertebrata</taxon>
        <taxon>Euteleostomi</taxon>
        <taxon>Mammalia</taxon>
        <taxon>Eutheria</taxon>
        <taxon>Laurasiatheria</taxon>
        <taxon>Artiodactyla</taxon>
        <taxon>Ruminantia</taxon>
        <taxon>Pecora</taxon>
        <taxon>Bovidae</taxon>
        <taxon>Bovinae</taxon>
        <taxon>Bos</taxon>
    </lineage>
</organism>
<name>L8IXC7_9CETA</name>
<protein>
    <submittedName>
        <fullName evidence="2">Uncharacterized protein</fullName>
    </submittedName>
</protein>
<sequence length="149" mass="17037">MWKRTELRPPQKGQDQIWKPTPNAINDNPPWHLADSPAVNGATGHSRSLDAQKVIPMTTVKQTLRETDNQFELRYQQTFSALTSQLHITTGTAYQSFEQSREIECETPNCFPQVLRTSQHFSETKRTQLEDDDLLLHCKSANESSDGYC</sequence>
<dbReference type="Proteomes" id="UP000011080">
    <property type="component" value="Unassembled WGS sequence"/>
</dbReference>
<dbReference type="STRING" id="72004.ENSBMUP00000016290"/>
<evidence type="ECO:0000313" key="3">
    <source>
        <dbReference type="Proteomes" id="UP000011080"/>
    </source>
</evidence>
<gene>
    <name evidence="2" type="ORF">M91_05033</name>
</gene>
<dbReference type="InterPro" id="IPR036834">
    <property type="entry name" value="Bcl-2-like_sf"/>
</dbReference>
<dbReference type="SUPFAM" id="SSF56854">
    <property type="entry name" value="Bcl-2 inhibitors of programmed cell death"/>
    <property type="match status" value="1"/>
</dbReference>
<dbReference type="Gene3D" id="1.10.437.10">
    <property type="entry name" value="Blc2-like"/>
    <property type="match status" value="1"/>
</dbReference>
<reference evidence="2 3" key="1">
    <citation type="journal article" date="2012" name="Nat. Genet.">
        <title>The yak genome and adaptation to life at high altitude.</title>
        <authorList>
            <person name="Qiu Q."/>
            <person name="Zhang G."/>
            <person name="Ma T."/>
            <person name="Qian W."/>
            <person name="Wang J."/>
            <person name="Ye Z."/>
            <person name="Cao C."/>
            <person name="Hu Q."/>
            <person name="Kim J."/>
            <person name="Larkin D.M."/>
            <person name="Auvil L."/>
            <person name="Capitanu B."/>
            <person name="Ma J."/>
            <person name="Lewin H.A."/>
            <person name="Qian X."/>
            <person name="Lang Y."/>
            <person name="Zhou R."/>
            <person name="Wang L."/>
            <person name="Wang K."/>
            <person name="Xia J."/>
            <person name="Liao S."/>
            <person name="Pan S."/>
            <person name="Lu X."/>
            <person name="Hou H."/>
            <person name="Wang Y."/>
            <person name="Zang X."/>
            <person name="Yin Y."/>
            <person name="Ma H."/>
            <person name="Zhang J."/>
            <person name="Wang Z."/>
            <person name="Zhang Y."/>
            <person name="Zhang D."/>
            <person name="Yonezawa T."/>
            <person name="Hasegawa M."/>
            <person name="Zhong Y."/>
            <person name="Liu W."/>
            <person name="Zhang Y."/>
            <person name="Huang Z."/>
            <person name="Zhang S."/>
            <person name="Long R."/>
            <person name="Yang H."/>
            <person name="Wang J."/>
            <person name="Lenstra J.A."/>
            <person name="Cooper D.N."/>
            <person name="Wu Y."/>
            <person name="Wang J."/>
            <person name="Shi P."/>
            <person name="Wang J."/>
            <person name="Liu J."/>
        </authorList>
    </citation>
    <scope>NUCLEOTIDE SEQUENCE [LARGE SCALE GENOMIC DNA]</scope>
    <source>
        <strain evidence="3">yakQH1</strain>
    </source>
</reference>
<proteinExistence type="predicted"/>
<accession>L8IXC7</accession>
<evidence type="ECO:0000313" key="2">
    <source>
        <dbReference type="EMBL" id="ELR60054.1"/>
    </source>
</evidence>
<dbReference type="AlphaFoldDB" id="L8IXC7"/>
<dbReference type="PRINTS" id="PR01864">
    <property type="entry name" value="APOPREGBCLX"/>
</dbReference>
<dbReference type="InterPro" id="IPR013279">
    <property type="entry name" value="Apop_reg_BclX"/>
</dbReference>
<dbReference type="EMBL" id="JH880634">
    <property type="protein sequence ID" value="ELR60054.1"/>
    <property type="molecule type" value="Genomic_DNA"/>
</dbReference>
<feature type="region of interest" description="Disordered" evidence="1">
    <location>
        <begin position="1"/>
        <end position="21"/>
    </location>
</feature>